<dbReference type="InterPro" id="IPR039057">
    <property type="entry name" value="Spo22/ZIP4"/>
</dbReference>
<dbReference type="GO" id="GO:0090173">
    <property type="term" value="P:regulation of synaptonemal complex assembly"/>
    <property type="evidence" value="ECO:0007669"/>
    <property type="project" value="InterPro"/>
</dbReference>
<dbReference type="EMBL" id="CABVLU010000003">
    <property type="protein sequence ID" value="VVT53007.1"/>
    <property type="molecule type" value="Genomic_DNA"/>
</dbReference>
<dbReference type="GeneID" id="43582175"/>
<dbReference type="PANTHER" id="PTHR40375:SF2">
    <property type="entry name" value="SPORULATION-SPECIFIC PROTEIN 22"/>
    <property type="match status" value="1"/>
</dbReference>
<evidence type="ECO:0008006" key="3">
    <source>
        <dbReference type="Google" id="ProtNLM"/>
    </source>
</evidence>
<proteinExistence type="predicted"/>
<organism evidence="1 2">
    <name type="scientific">Magnusiomyces paraingens</name>
    <dbReference type="NCBI Taxonomy" id="2606893"/>
    <lineage>
        <taxon>Eukaryota</taxon>
        <taxon>Fungi</taxon>
        <taxon>Dikarya</taxon>
        <taxon>Ascomycota</taxon>
        <taxon>Saccharomycotina</taxon>
        <taxon>Dipodascomycetes</taxon>
        <taxon>Dipodascales</taxon>
        <taxon>Dipodascaceae</taxon>
        <taxon>Magnusiomyces</taxon>
    </lineage>
</organism>
<reference evidence="1 2" key="1">
    <citation type="submission" date="2019-09" db="EMBL/GenBank/DDBJ databases">
        <authorList>
            <person name="Brejova B."/>
        </authorList>
    </citation>
    <scope>NUCLEOTIDE SEQUENCE [LARGE SCALE GENOMIC DNA]</scope>
</reference>
<evidence type="ECO:0000313" key="2">
    <source>
        <dbReference type="Proteomes" id="UP000398389"/>
    </source>
</evidence>
<gene>
    <name evidence="1" type="ORF">SAPINGB_P003357</name>
</gene>
<keyword evidence="2" id="KW-1185">Reference proteome</keyword>
<accession>A0A5E8BUF1</accession>
<dbReference type="OrthoDB" id="65716at2759"/>
<dbReference type="PANTHER" id="PTHR40375">
    <property type="entry name" value="SPORULATION-SPECIFIC PROTEIN 22"/>
    <property type="match status" value="1"/>
</dbReference>
<dbReference type="AlphaFoldDB" id="A0A5E8BUF1"/>
<dbReference type="RefSeq" id="XP_031853966.1">
    <property type="nucleotide sequence ID" value="XM_031998075.1"/>
</dbReference>
<dbReference type="Proteomes" id="UP000398389">
    <property type="component" value="Unassembled WGS sequence"/>
</dbReference>
<name>A0A5E8BUF1_9ASCO</name>
<evidence type="ECO:0000313" key="1">
    <source>
        <dbReference type="EMBL" id="VVT53007.1"/>
    </source>
</evidence>
<sequence length="962" mass="110623">MSLQKQTSGFVESTLKNVIETATSILSILQDLANITTTNKNLDLDLLVHCKTALPLVQSFEKKIRYAQIDSVNISHELTKNFDLKITTLWNLSVTVSKLSPLPMSSLALYQVKHFASLLLMIQQSLFPSTSNILRTLKCLIKTENICIECQNYNDTESLFELNDTCLKRIEPFQPKISSNEQGMLNVLKAESFIVRIIMNLKSGNFEVAKSIFRFSNIKSYANGFKYLKYLDYLIQLFNCSVDLMSQSKYKEVVDWITIILDMSTLTTANSAKETELLNILLRNANRLLIRALCTYDPSIAASIKFPDSTETFLSKFEVLDALQAVSEQYENALMEFALSADVSTNIEKIRLTIESPKFECMDLVEYFSLLERKFEYDPPKAFIETIMVMVWKKSRSMENEDYNKAALCLELLNHPFFNEKISDPNVAKIERRLMFLYDKSGNWNRIPEKEQKMRDADRNDVKTILHKVSYYLQADDLENAKHSIDQLCESDDEQMATVLALSISRARDLNKHTITMYAMKKMIDVIAQEKPIDKESINLPALIRSTIQLQLKSLSQFTKEYSSNNRENENPLDGIYKNISDTLLLISSVISQSAHFCSMISIENNARCNNNLGNKFQFTQNDILWIVSKAYFSAVQAMKFAKYEISTSLINFALDLLNVEIRDGSEEYDGIEEKQRLIGICTVLLITALRKTAVQINNKKTEEEPSLNESGTILWKKINDLTQKGQKIWKSFSSSDQKHLKNYVQKLIIYELDSCLHLQEWAQIKQIIQKMTALYSNTFISQKSSENKVDEKKNDITKHEAFFLQCVVDLLLNCGELPLDNLVECLRLIVTENFGVISNETMVELSQGEKNNEIETATKWTRILVGLTLPGREDTCVDVLTHFREFLRGQGKFGIPGQDIQWIATSCWNHGVYHKQLRRDEKALEWCERALFFARYVNERFERQLQEMYIRLMSSSTGTIA</sequence>
<protein>
    <recommendedName>
        <fullName evidence="3">Protein ZIP4 homolog</fullName>
    </recommendedName>
</protein>